<evidence type="ECO:0000313" key="3">
    <source>
        <dbReference type="Proteomes" id="UP000541583"/>
    </source>
</evidence>
<feature type="signal peptide" evidence="1">
    <location>
        <begin position="1"/>
        <end position="31"/>
    </location>
</feature>
<evidence type="ECO:0000256" key="1">
    <source>
        <dbReference type="SAM" id="SignalP"/>
    </source>
</evidence>
<dbReference type="Pfam" id="PF11751">
    <property type="entry name" value="PorP_SprF"/>
    <property type="match status" value="1"/>
</dbReference>
<dbReference type="RefSeq" id="WP_076370625.1">
    <property type="nucleotide sequence ID" value="NZ_FTMG01000001.1"/>
</dbReference>
<comment type="caution">
    <text evidence="2">The sequence shown here is derived from an EMBL/GenBank/DDBJ whole genome shotgun (WGS) entry which is preliminary data.</text>
</comment>
<dbReference type="InterPro" id="IPR019861">
    <property type="entry name" value="PorP/SprF_Bacteroidetes"/>
</dbReference>
<protein>
    <submittedName>
        <fullName evidence="2">Type IX secretion system PorP/SprF family membrane protein</fullName>
    </submittedName>
</protein>
<gene>
    <name evidence="2" type="ORF">HDF23_000346</name>
</gene>
<accession>A0ABR6PD33</accession>
<reference evidence="2 3" key="1">
    <citation type="submission" date="2020-08" db="EMBL/GenBank/DDBJ databases">
        <title>Genomic Encyclopedia of Type Strains, Phase IV (KMG-V): Genome sequencing to study the core and pangenomes of soil and plant-associated prokaryotes.</title>
        <authorList>
            <person name="Whitman W."/>
        </authorList>
    </citation>
    <scope>NUCLEOTIDE SEQUENCE [LARGE SCALE GENOMIC DNA]</scope>
    <source>
        <strain evidence="2 3">ANJLi2</strain>
    </source>
</reference>
<name>A0ABR6PD33_9SPHI</name>
<sequence>MKNLKQHKNISFKKPLLLMALLTCFTLCSKAQLNPFQSMYFQNRYLINPAMAGLDQGLNINLGYRQQWSPFPGSPKSQTLTADYQATDRVGVGLNVTDDQSGLLRQTRAMGTYAYHLPLGEHNQKLNFGLSLGVNDGRIDVDKIVGDETDEQIARYNQAKPYVDGDFGIAYTSDNLFLEGAIPNLKAAFFKNSIERIDVDRVEFFAAASYKIYISSGYTDLLIEPLTAYRKVKGAKDIVDAGFNFTMSNYFISLQAIYHSNQSTGLGLVFDQRAYAFNFTYNLETGKLSGYTAGAFELGLKLKLFRK</sequence>
<proteinExistence type="predicted"/>
<keyword evidence="1" id="KW-0732">Signal</keyword>
<organism evidence="2 3">
    <name type="scientific">Mucilaginibacter lappiensis</name>
    <dbReference type="NCBI Taxonomy" id="354630"/>
    <lineage>
        <taxon>Bacteria</taxon>
        <taxon>Pseudomonadati</taxon>
        <taxon>Bacteroidota</taxon>
        <taxon>Sphingobacteriia</taxon>
        <taxon>Sphingobacteriales</taxon>
        <taxon>Sphingobacteriaceae</taxon>
        <taxon>Mucilaginibacter</taxon>
    </lineage>
</organism>
<dbReference type="NCBIfam" id="TIGR03519">
    <property type="entry name" value="T9SS_PorP_fam"/>
    <property type="match status" value="1"/>
</dbReference>
<keyword evidence="3" id="KW-1185">Reference proteome</keyword>
<feature type="chain" id="PRO_5046933870" evidence="1">
    <location>
        <begin position="32"/>
        <end position="307"/>
    </location>
</feature>
<evidence type="ECO:0000313" key="2">
    <source>
        <dbReference type="EMBL" id="MBB6107616.1"/>
    </source>
</evidence>
<dbReference type="Proteomes" id="UP000541583">
    <property type="component" value="Unassembled WGS sequence"/>
</dbReference>
<dbReference type="EMBL" id="JACHCB010000001">
    <property type="protein sequence ID" value="MBB6107616.1"/>
    <property type="molecule type" value="Genomic_DNA"/>
</dbReference>